<feature type="compositionally biased region" description="Pro residues" evidence="1">
    <location>
        <begin position="77"/>
        <end position="87"/>
    </location>
</feature>
<proteinExistence type="predicted"/>
<evidence type="ECO:0000256" key="1">
    <source>
        <dbReference type="SAM" id="MobiDB-lite"/>
    </source>
</evidence>
<protein>
    <submittedName>
        <fullName evidence="2">Uncharacterized protein</fullName>
    </submittedName>
</protein>
<dbReference type="EMBL" id="AOGK01000017">
    <property type="protein sequence ID" value="MDG5977125.1"/>
    <property type="molecule type" value="Genomic_DNA"/>
</dbReference>
<dbReference type="OrthoDB" id="9157575at2"/>
<comment type="caution">
    <text evidence="2">The sequence shown here is derived from an EMBL/GenBank/DDBJ whole genome shotgun (WGS) entry which is preliminary data.</text>
</comment>
<sequence>MNPATLQLLAKFRKLSGRQGRPFDVMRFVEDAAYARECLALTLNTEDEELLLVGLQLQQAMGLSRPTATPSPTATASPPPAAEPPATPHNTYIGRLR</sequence>
<keyword evidence="3" id="KW-1185">Reference proteome</keyword>
<name>A0A9X4NSL6_9BURK</name>
<evidence type="ECO:0000313" key="3">
    <source>
        <dbReference type="Proteomes" id="UP001152876"/>
    </source>
</evidence>
<dbReference type="Proteomes" id="UP001152876">
    <property type="component" value="Unassembled WGS sequence"/>
</dbReference>
<gene>
    <name evidence="2" type="ORF">H010_17818</name>
</gene>
<feature type="compositionally biased region" description="Low complexity" evidence="1">
    <location>
        <begin position="66"/>
        <end position="76"/>
    </location>
</feature>
<dbReference type="RefSeq" id="WP_068175432.1">
    <property type="nucleotide sequence ID" value="NZ_AOGK01000017.1"/>
</dbReference>
<organism evidence="2 3">
    <name type="scientific">Hydrogenophaga taeniospiralis CCUG 15921</name>
    <dbReference type="NCBI Taxonomy" id="1281780"/>
    <lineage>
        <taxon>Bacteria</taxon>
        <taxon>Pseudomonadati</taxon>
        <taxon>Pseudomonadota</taxon>
        <taxon>Betaproteobacteria</taxon>
        <taxon>Burkholderiales</taxon>
        <taxon>Comamonadaceae</taxon>
        <taxon>Hydrogenophaga</taxon>
    </lineage>
</organism>
<reference evidence="2" key="1">
    <citation type="submission" date="2013-01" db="EMBL/GenBank/DDBJ databases">
        <title>Genome draft of Hydrogenophaga taeniospiralis 2K1.</title>
        <authorList>
            <person name="Gomila M."/>
            <person name="Lalucat J."/>
        </authorList>
    </citation>
    <scope>NUCLEOTIDE SEQUENCE</scope>
    <source>
        <strain evidence="2">CCUG 15921</strain>
    </source>
</reference>
<feature type="region of interest" description="Disordered" evidence="1">
    <location>
        <begin position="63"/>
        <end position="97"/>
    </location>
</feature>
<evidence type="ECO:0000313" key="2">
    <source>
        <dbReference type="EMBL" id="MDG5977125.1"/>
    </source>
</evidence>
<accession>A0A9X4NSL6</accession>
<dbReference type="AlphaFoldDB" id="A0A9X4NSL6"/>